<organism evidence="1 2">
    <name type="scientific">Flavobacterium covae</name>
    <dbReference type="NCBI Taxonomy" id="2906076"/>
    <lineage>
        <taxon>Bacteria</taxon>
        <taxon>Pseudomonadati</taxon>
        <taxon>Bacteroidota</taxon>
        <taxon>Flavobacteriia</taxon>
        <taxon>Flavobacteriales</taxon>
        <taxon>Flavobacteriaceae</taxon>
        <taxon>Flavobacterium</taxon>
    </lineage>
</organism>
<protein>
    <submittedName>
        <fullName evidence="1">Uncharacterized protein</fullName>
    </submittedName>
</protein>
<comment type="caution">
    <text evidence="1">The sequence shown here is derived from an EMBL/GenBank/DDBJ whole genome shotgun (WGS) entry which is preliminary data.</text>
</comment>
<reference evidence="1 2" key="1">
    <citation type="submission" date="2024-02" db="EMBL/GenBank/DDBJ databases">
        <title>Comparative Genomic Analysis of Flavobacterium Species Causing Columnaris Disease of Freshwater Fish in Thailand: Insights into Virulence and Resistance Mechanisms.</title>
        <authorList>
            <person name="Nguyen D."/>
            <person name="Chokmangmeepisarn P."/>
            <person name="Khianchaikhan K."/>
            <person name="Morishita M."/>
            <person name="Bunnoy A."/>
            <person name="Rodkhum C."/>
        </authorList>
    </citation>
    <scope>NUCLEOTIDE SEQUENCE [LARGE SCALE GENOMIC DNA]</scope>
    <source>
        <strain evidence="1 2">PCBSB2203</strain>
    </source>
</reference>
<dbReference type="EMBL" id="JAZHOJ010000024">
    <property type="protein sequence ID" value="MFK7004379.1"/>
    <property type="molecule type" value="Genomic_DNA"/>
</dbReference>
<keyword evidence="2" id="KW-1185">Reference proteome</keyword>
<dbReference type="RefSeq" id="WP_256380903.1">
    <property type="nucleotide sequence ID" value="NZ_CP013992.1"/>
</dbReference>
<dbReference type="GeneID" id="96789717"/>
<sequence length="42" mass="5049">MEGILYVENFISQPQNLFHNLEGITWDERMISRYPKIQHGSR</sequence>
<accession>A0ABW8PIG4</accession>
<evidence type="ECO:0000313" key="2">
    <source>
        <dbReference type="Proteomes" id="UP001621713"/>
    </source>
</evidence>
<proteinExistence type="predicted"/>
<evidence type="ECO:0000313" key="1">
    <source>
        <dbReference type="EMBL" id="MFK7004379.1"/>
    </source>
</evidence>
<name>A0ABW8PIG4_9FLAO</name>
<dbReference type="Proteomes" id="UP001621713">
    <property type="component" value="Unassembled WGS sequence"/>
</dbReference>
<gene>
    <name evidence="1" type="ORF">V3467_11035</name>
</gene>